<accession>A0A7W7T3A5</accession>
<name>A0A7W7T3A5_9PSEU</name>
<dbReference type="InterPro" id="IPR011527">
    <property type="entry name" value="ABC1_TM_dom"/>
</dbReference>
<keyword evidence="15" id="KW-1185">Reference proteome</keyword>
<gene>
    <name evidence="14" type="ORF">F4559_003080</name>
</gene>
<feature type="transmembrane region" description="Helical" evidence="11">
    <location>
        <begin position="285"/>
        <end position="304"/>
    </location>
</feature>
<dbReference type="Pfam" id="PF00005">
    <property type="entry name" value="ABC_tran"/>
    <property type="match status" value="1"/>
</dbReference>
<evidence type="ECO:0000259" key="12">
    <source>
        <dbReference type="PROSITE" id="PS50893"/>
    </source>
</evidence>
<evidence type="ECO:0000256" key="7">
    <source>
        <dbReference type="ARBA" id="ARBA00023136"/>
    </source>
</evidence>
<feature type="domain" description="ABC transporter" evidence="12">
    <location>
        <begin position="348"/>
        <end position="582"/>
    </location>
</feature>
<dbReference type="EMBL" id="JACHJS010000001">
    <property type="protein sequence ID" value="MBB4965721.1"/>
    <property type="molecule type" value="Genomic_DNA"/>
</dbReference>
<dbReference type="AlphaFoldDB" id="A0A7W7T3A5"/>
<dbReference type="GO" id="GO:0016887">
    <property type="term" value="F:ATP hydrolysis activity"/>
    <property type="evidence" value="ECO:0007669"/>
    <property type="project" value="InterPro"/>
</dbReference>
<dbReference type="InterPro" id="IPR003439">
    <property type="entry name" value="ABC_transporter-like_ATP-bd"/>
</dbReference>
<dbReference type="PANTHER" id="PTHR24221">
    <property type="entry name" value="ATP-BINDING CASSETTE SUB-FAMILY B"/>
    <property type="match status" value="1"/>
</dbReference>
<dbReference type="GO" id="GO:0005524">
    <property type="term" value="F:ATP binding"/>
    <property type="evidence" value="ECO:0007669"/>
    <property type="project" value="UniProtKB-KW"/>
</dbReference>
<comment type="subcellular location">
    <subcellularLocation>
        <location evidence="1">Cell membrane</location>
        <topology evidence="1">Multi-pass membrane protein</topology>
    </subcellularLocation>
</comment>
<dbReference type="SUPFAM" id="SSF52540">
    <property type="entry name" value="P-loop containing nucleoside triphosphate hydrolases"/>
    <property type="match status" value="1"/>
</dbReference>
<dbReference type="GO" id="GO:0034040">
    <property type="term" value="F:ATPase-coupled lipid transmembrane transporter activity"/>
    <property type="evidence" value="ECO:0007669"/>
    <property type="project" value="TreeGrafter"/>
</dbReference>
<comment type="caution">
    <text evidence="14">The sequence shown here is derived from an EMBL/GenBank/DDBJ whole genome shotgun (WGS) entry which is preliminary data.</text>
</comment>
<dbReference type="PANTHER" id="PTHR24221:SF654">
    <property type="entry name" value="ATP-BINDING CASSETTE SUB-FAMILY B MEMBER 6"/>
    <property type="match status" value="1"/>
</dbReference>
<evidence type="ECO:0000256" key="5">
    <source>
        <dbReference type="ARBA" id="ARBA00022840"/>
    </source>
</evidence>
<evidence type="ECO:0000256" key="4">
    <source>
        <dbReference type="ARBA" id="ARBA00022741"/>
    </source>
</evidence>
<dbReference type="InterPro" id="IPR039421">
    <property type="entry name" value="Type_1_exporter"/>
</dbReference>
<evidence type="ECO:0000256" key="11">
    <source>
        <dbReference type="SAM" id="Phobius"/>
    </source>
</evidence>
<feature type="transmembrane region" description="Helical" evidence="11">
    <location>
        <begin position="172"/>
        <end position="191"/>
    </location>
</feature>
<keyword evidence="4" id="KW-0547">Nucleotide-binding</keyword>
<dbReference type="PROSITE" id="PS50893">
    <property type="entry name" value="ABC_TRANSPORTER_2"/>
    <property type="match status" value="1"/>
</dbReference>
<dbReference type="InterPro" id="IPR003593">
    <property type="entry name" value="AAA+_ATPase"/>
</dbReference>
<dbReference type="GO" id="GO:0005886">
    <property type="term" value="C:plasma membrane"/>
    <property type="evidence" value="ECO:0007669"/>
    <property type="project" value="UniProtKB-SubCell"/>
</dbReference>
<dbReference type="GO" id="GO:0140359">
    <property type="term" value="F:ABC-type transporter activity"/>
    <property type="evidence" value="ECO:0007669"/>
    <property type="project" value="InterPro"/>
</dbReference>
<evidence type="ECO:0000259" key="13">
    <source>
        <dbReference type="PROSITE" id="PS50929"/>
    </source>
</evidence>
<dbReference type="InterPro" id="IPR036640">
    <property type="entry name" value="ABC1_TM_sf"/>
</dbReference>
<keyword evidence="7 11" id="KW-0472">Membrane</keyword>
<dbReference type="InterPro" id="IPR027417">
    <property type="entry name" value="P-loop_NTPase"/>
</dbReference>
<keyword evidence="2" id="KW-0813">Transport</keyword>
<evidence type="ECO:0000256" key="8">
    <source>
        <dbReference type="ARBA" id="ARBA00055053"/>
    </source>
</evidence>
<keyword evidence="3 11" id="KW-0812">Transmembrane</keyword>
<feature type="transmembrane region" description="Helical" evidence="11">
    <location>
        <begin position="147"/>
        <end position="166"/>
    </location>
</feature>
<dbReference type="Proteomes" id="UP000542674">
    <property type="component" value="Unassembled WGS sequence"/>
</dbReference>
<evidence type="ECO:0000256" key="6">
    <source>
        <dbReference type="ARBA" id="ARBA00022989"/>
    </source>
</evidence>
<evidence type="ECO:0000256" key="10">
    <source>
        <dbReference type="ARBA" id="ARBA00071747"/>
    </source>
</evidence>
<evidence type="ECO:0000256" key="3">
    <source>
        <dbReference type="ARBA" id="ARBA00022692"/>
    </source>
</evidence>
<keyword evidence="6 11" id="KW-1133">Transmembrane helix</keyword>
<organism evidence="14 15">
    <name type="scientific">Saccharothrix violaceirubra</name>
    <dbReference type="NCBI Taxonomy" id="413306"/>
    <lineage>
        <taxon>Bacteria</taxon>
        <taxon>Bacillati</taxon>
        <taxon>Actinomycetota</taxon>
        <taxon>Actinomycetes</taxon>
        <taxon>Pseudonocardiales</taxon>
        <taxon>Pseudonocardiaceae</taxon>
        <taxon>Saccharothrix</taxon>
    </lineage>
</organism>
<proteinExistence type="inferred from homology"/>
<evidence type="ECO:0000313" key="14">
    <source>
        <dbReference type="EMBL" id="MBB4965721.1"/>
    </source>
</evidence>
<comment type="function">
    <text evidence="8">ABC transporter involved in fatty acid import. Transmembrane domains (TMD) form a pore in the membrane and the ATP-binding domain (NBD) is responsible for energy generation.</text>
</comment>
<dbReference type="FunFam" id="3.40.50.300:FF:000287">
    <property type="entry name" value="Multidrug ABC transporter ATP-binding protein"/>
    <property type="match status" value="1"/>
</dbReference>
<protein>
    <recommendedName>
        <fullName evidence="10">Fatty acid ABC transporter ATP-binding/permease protein</fullName>
    </recommendedName>
</protein>
<sequence length="594" mass="65107">MRVDEEGRGAAVRVVLRYYWRELWRLRRLSLPGLIFPALGSTVMMYVAPLVVAMLVGRLAAGGADAGSLVPYVVAYCLSMLVAEGCWRVGFHLLNRVDGRGMERLAVVAMDELLAKDAAFFHDNFAGALTKRVIGFASRYEDFVDTLAFQVLAKVVPLGFACVVLWRYDPLLVVVLVGLIVATGFAVLPLIRRRQALVDRREAASVRVSGHVADTLTNMDTVRAFAAERREALEHRGRVAELRRHSILSWDYANLRIDPIVAGMSVVANAVGLLVAVLVTDGTLGVEALIVTFTYFTNATRIMFEFNQVFRRLESSITEAAQFTELLTEPPRVVDPVDPVPPGARADVRFAGVEFAHLGSPPLFTGLDLEVPQGTRIGLVGRSGGGKSTLIRLLLRMNDVQGGRILLGGRDISRLRQEDLRGLLAYVPQDPAMFHRTLRENIAFARPGATDAQIRRAADAAHVTEFAEGLPRGFDTLVGERGVKLSGGQRQRIALARAVLRDAPVLLLDEATSALDSESEVLIQQALWELMAGRTALVVAHRLSTVVRMDRLVVLDRGRITEQGTHDELLDADGAYARLWRHQSGGFLADDVVG</sequence>
<dbReference type="InterPro" id="IPR017871">
    <property type="entry name" value="ABC_transporter-like_CS"/>
</dbReference>
<evidence type="ECO:0000313" key="15">
    <source>
        <dbReference type="Proteomes" id="UP000542674"/>
    </source>
</evidence>
<dbReference type="RefSeq" id="WP_312865668.1">
    <property type="nucleotide sequence ID" value="NZ_BAABAI010000038.1"/>
</dbReference>
<keyword evidence="5 14" id="KW-0067">ATP-binding</keyword>
<feature type="transmembrane region" description="Helical" evidence="11">
    <location>
        <begin position="34"/>
        <end position="57"/>
    </location>
</feature>
<dbReference type="PROSITE" id="PS00211">
    <property type="entry name" value="ABC_TRANSPORTER_1"/>
    <property type="match status" value="1"/>
</dbReference>
<evidence type="ECO:0000256" key="2">
    <source>
        <dbReference type="ARBA" id="ARBA00022448"/>
    </source>
</evidence>
<dbReference type="PROSITE" id="PS50929">
    <property type="entry name" value="ABC_TM1F"/>
    <property type="match status" value="1"/>
</dbReference>
<dbReference type="Gene3D" id="1.20.1560.10">
    <property type="entry name" value="ABC transporter type 1, transmembrane domain"/>
    <property type="match status" value="1"/>
</dbReference>
<dbReference type="Pfam" id="PF00664">
    <property type="entry name" value="ABC_membrane"/>
    <property type="match status" value="1"/>
</dbReference>
<dbReference type="SUPFAM" id="SSF90123">
    <property type="entry name" value="ABC transporter transmembrane region"/>
    <property type="match status" value="1"/>
</dbReference>
<comment type="similarity">
    <text evidence="9">Belongs to the ABC transporter superfamily. Lipid exporter (TC 3.A.1.106) family.</text>
</comment>
<dbReference type="Gene3D" id="3.40.50.300">
    <property type="entry name" value="P-loop containing nucleotide triphosphate hydrolases"/>
    <property type="match status" value="1"/>
</dbReference>
<evidence type="ECO:0000256" key="1">
    <source>
        <dbReference type="ARBA" id="ARBA00004651"/>
    </source>
</evidence>
<feature type="transmembrane region" description="Helical" evidence="11">
    <location>
        <begin position="69"/>
        <end position="94"/>
    </location>
</feature>
<dbReference type="SMART" id="SM00382">
    <property type="entry name" value="AAA"/>
    <property type="match status" value="1"/>
</dbReference>
<reference evidence="14 15" key="1">
    <citation type="submission" date="2020-08" db="EMBL/GenBank/DDBJ databases">
        <title>Sequencing the genomes of 1000 actinobacteria strains.</title>
        <authorList>
            <person name="Klenk H.-P."/>
        </authorList>
    </citation>
    <scope>NUCLEOTIDE SEQUENCE [LARGE SCALE GENOMIC DNA]</scope>
    <source>
        <strain evidence="14 15">DSM 45084</strain>
    </source>
</reference>
<feature type="domain" description="ABC transmembrane type-1" evidence="13">
    <location>
        <begin position="38"/>
        <end position="315"/>
    </location>
</feature>
<evidence type="ECO:0000256" key="9">
    <source>
        <dbReference type="ARBA" id="ARBA00061644"/>
    </source>
</evidence>